<dbReference type="GO" id="GO:0140359">
    <property type="term" value="F:ABC-type transporter activity"/>
    <property type="evidence" value="ECO:0007669"/>
    <property type="project" value="InterPro"/>
</dbReference>
<protein>
    <recommendedName>
        <fullName evidence="7">ABC-2 type transporter transmembrane domain-containing protein</fullName>
    </recommendedName>
</protein>
<dbReference type="PANTHER" id="PTHR30294">
    <property type="entry name" value="MEMBRANE COMPONENT OF ABC TRANSPORTER YHHJ-RELATED"/>
    <property type="match status" value="1"/>
</dbReference>
<feature type="transmembrane region" description="Helical" evidence="6">
    <location>
        <begin position="21"/>
        <end position="41"/>
    </location>
</feature>
<comment type="subcellular location">
    <subcellularLocation>
        <location evidence="1">Cell membrane</location>
        <topology evidence="1">Multi-pass membrane protein</topology>
    </subcellularLocation>
</comment>
<feature type="domain" description="ABC-2 type transporter transmembrane" evidence="7">
    <location>
        <begin position="21"/>
        <end position="381"/>
    </location>
</feature>
<organism evidence="8 9">
    <name type="scientific">Candidatus Kerfeldbacteria bacterium CG_4_10_14_0_8_um_filter_42_10</name>
    <dbReference type="NCBI Taxonomy" id="2014248"/>
    <lineage>
        <taxon>Bacteria</taxon>
        <taxon>Candidatus Kerfeldiibacteriota</taxon>
    </lineage>
</organism>
<dbReference type="Pfam" id="PF12698">
    <property type="entry name" value="ABC2_membrane_3"/>
    <property type="match status" value="1"/>
</dbReference>
<evidence type="ECO:0000256" key="3">
    <source>
        <dbReference type="ARBA" id="ARBA00022692"/>
    </source>
</evidence>
<keyword evidence="4 6" id="KW-1133">Transmembrane helix</keyword>
<dbReference type="EMBL" id="PFMD01000024">
    <property type="protein sequence ID" value="PIY96929.1"/>
    <property type="molecule type" value="Genomic_DNA"/>
</dbReference>
<keyword evidence="5 6" id="KW-0472">Membrane</keyword>
<dbReference type="Proteomes" id="UP000230779">
    <property type="component" value="Unassembled WGS sequence"/>
</dbReference>
<evidence type="ECO:0000256" key="2">
    <source>
        <dbReference type="ARBA" id="ARBA00022475"/>
    </source>
</evidence>
<feature type="transmembrane region" description="Helical" evidence="6">
    <location>
        <begin position="333"/>
        <end position="350"/>
    </location>
</feature>
<dbReference type="InterPro" id="IPR051449">
    <property type="entry name" value="ABC-2_transporter_component"/>
</dbReference>
<proteinExistence type="predicted"/>
<dbReference type="InterPro" id="IPR013525">
    <property type="entry name" value="ABC2_TM"/>
</dbReference>
<keyword evidence="3 6" id="KW-0812">Transmembrane</keyword>
<dbReference type="PANTHER" id="PTHR30294:SF29">
    <property type="entry name" value="MULTIDRUG ABC TRANSPORTER PERMEASE YBHS-RELATED"/>
    <property type="match status" value="1"/>
</dbReference>
<evidence type="ECO:0000256" key="6">
    <source>
        <dbReference type="SAM" id="Phobius"/>
    </source>
</evidence>
<evidence type="ECO:0000256" key="1">
    <source>
        <dbReference type="ARBA" id="ARBA00004651"/>
    </source>
</evidence>
<feature type="transmembrane region" description="Helical" evidence="6">
    <location>
        <begin position="177"/>
        <end position="200"/>
    </location>
</feature>
<evidence type="ECO:0000259" key="7">
    <source>
        <dbReference type="Pfam" id="PF12698"/>
    </source>
</evidence>
<dbReference type="GO" id="GO:0005886">
    <property type="term" value="C:plasma membrane"/>
    <property type="evidence" value="ECO:0007669"/>
    <property type="project" value="UniProtKB-SubCell"/>
</dbReference>
<reference evidence="8 9" key="1">
    <citation type="submission" date="2017-09" db="EMBL/GenBank/DDBJ databases">
        <title>Depth-based differentiation of microbial function through sediment-hosted aquifers and enrichment of novel symbionts in the deep terrestrial subsurface.</title>
        <authorList>
            <person name="Probst A.J."/>
            <person name="Ladd B."/>
            <person name="Jarett J.K."/>
            <person name="Geller-Mcgrath D.E."/>
            <person name="Sieber C.M."/>
            <person name="Emerson J.B."/>
            <person name="Anantharaman K."/>
            <person name="Thomas B.C."/>
            <person name="Malmstrom R."/>
            <person name="Stieglmeier M."/>
            <person name="Klingl A."/>
            <person name="Woyke T."/>
            <person name="Ryan C.M."/>
            <person name="Banfield J.F."/>
        </authorList>
    </citation>
    <scope>NUCLEOTIDE SEQUENCE [LARGE SCALE GENOMIC DNA]</scope>
    <source>
        <strain evidence="8">CG_4_10_14_0_8_um_filter_42_10</strain>
    </source>
</reference>
<gene>
    <name evidence="8" type="ORF">COY66_02035</name>
</gene>
<sequence length="407" mass="45162">MKSKILLVAKKEYLKVVQKPSFWIMIIIIPVVYLILVAISGTSASSVEKKVAEEVKNVHAVLIVDQAGLISDQLLLGIYQRSENKETAVAQVESGKVDAAFVYPTDFQESKKIEVYAQDTSLISRGRFNTVAQDLLKQSLLQEIEDPNKVALFNSRLEVSSTLYKEGKVVDQRFETFIIPIASVLVYFLLVMFSSGFMLSSVSEEKENRMIETVLSVINPRQLIWGKLIGLTFVSLTSLAVLGVLLTGIIAVSTNIFPIKIDWSAVDWNIGQVLLALFYTIGGFLFMSSIMVGVGAAMPKYREAQQFSSVFIILSILPIYFASILIAEPTGTIARVISFTPFTAPLILIFRSSIGALSLWESILGIMVIITYVAVGFYLAFKLFEIGSLELSKRISFNTVFKKENKT</sequence>
<feature type="transmembrane region" description="Helical" evidence="6">
    <location>
        <begin position="273"/>
        <end position="297"/>
    </location>
</feature>
<evidence type="ECO:0000313" key="8">
    <source>
        <dbReference type="EMBL" id="PIY96929.1"/>
    </source>
</evidence>
<keyword evidence="2" id="KW-1003">Cell membrane</keyword>
<feature type="transmembrane region" description="Helical" evidence="6">
    <location>
        <begin position="362"/>
        <end position="381"/>
    </location>
</feature>
<evidence type="ECO:0000256" key="5">
    <source>
        <dbReference type="ARBA" id="ARBA00023136"/>
    </source>
</evidence>
<feature type="transmembrane region" description="Helical" evidence="6">
    <location>
        <begin position="228"/>
        <end position="253"/>
    </location>
</feature>
<name>A0A2M7RJJ2_9BACT</name>
<evidence type="ECO:0000313" key="9">
    <source>
        <dbReference type="Proteomes" id="UP000230779"/>
    </source>
</evidence>
<dbReference type="AlphaFoldDB" id="A0A2M7RJJ2"/>
<accession>A0A2M7RJJ2</accession>
<evidence type="ECO:0000256" key="4">
    <source>
        <dbReference type="ARBA" id="ARBA00022989"/>
    </source>
</evidence>
<comment type="caution">
    <text evidence="8">The sequence shown here is derived from an EMBL/GenBank/DDBJ whole genome shotgun (WGS) entry which is preliminary data.</text>
</comment>
<feature type="transmembrane region" description="Helical" evidence="6">
    <location>
        <begin position="309"/>
        <end position="327"/>
    </location>
</feature>